<evidence type="ECO:0000313" key="1">
    <source>
        <dbReference type="EMBL" id="SDN70649.1"/>
    </source>
</evidence>
<name>A0A1H0DKR5_9ACTN</name>
<proteinExistence type="predicted"/>
<protein>
    <submittedName>
        <fullName evidence="1">Uncharacterized protein</fullName>
    </submittedName>
</protein>
<keyword evidence="2" id="KW-1185">Reference proteome</keyword>
<gene>
    <name evidence="1" type="ORF">SAMN05444921_13445</name>
</gene>
<accession>A0A1H0DKR5</accession>
<dbReference type="AlphaFoldDB" id="A0A1H0DKR5"/>
<evidence type="ECO:0000313" key="2">
    <source>
        <dbReference type="Proteomes" id="UP000199063"/>
    </source>
</evidence>
<dbReference type="Proteomes" id="UP000199063">
    <property type="component" value="Unassembled WGS sequence"/>
</dbReference>
<organism evidence="1 2">
    <name type="scientific">Streptomyces wuyuanensis</name>
    <dbReference type="NCBI Taxonomy" id="1196353"/>
    <lineage>
        <taxon>Bacteria</taxon>
        <taxon>Bacillati</taxon>
        <taxon>Actinomycetota</taxon>
        <taxon>Actinomycetes</taxon>
        <taxon>Kitasatosporales</taxon>
        <taxon>Streptomycetaceae</taxon>
        <taxon>Streptomyces</taxon>
    </lineage>
</organism>
<reference evidence="2" key="1">
    <citation type="submission" date="2016-10" db="EMBL/GenBank/DDBJ databases">
        <authorList>
            <person name="Varghese N."/>
            <person name="Submissions S."/>
        </authorList>
    </citation>
    <scope>NUCLEOTIDE SEQUENCE [LARGE SCALE GENOMIC DNA]</scope>
    <source>
        <strain evidence="2">CGMCC 4.7042</strain>
    </source>
</reference>
<dbReference type="EMBL" id="FNHI01000034">
    <property type="protein sequence ID" value="SDN70649.1"/>
    <property type="molecule type" value="Genomic_DNA"/>
</dbReference>
<sequence length="62" mass="7264">MMLPWSVETFRRSSQWTATGWNPHVWRDRLPSKRQNICPRLGRTPLKEMDFTIGKFASVMGA</sequence>